<dbReference type="AlphaFoldDB" id="A0A4Y2DCS8"/>
<gene>
    <name evidence="1" type="ORF">AVEN_33242_1</name>
</gene>
<dbReference type="EMBL" id="BGPR01166339">
    <property type="protein sequence ID" value="GBM14602.1"/>
    <property type="molecule type" value="Genomic_DNA"/>
</dbReference>
<protein>
    <submittedName>
        <fullName evidence="1">Uncharacterized protein</fullName>
    </submittedName>
</protein>
<comment type="caution">
    <text evidence="1">The sequence shown here is derived from an EMBL/GenBank/DDBJ whole genome shotgun (WGS) entry which is preliminary data.</text>
</comment>
<evidence type="ECO:0000313" key="2">
    <source>
        <dbReference type="Proteomes" id="UP000499080"/>
    </source>
</evidence>
<sequence>MLGLVILSSRFNAIQGLFGNGNSHFEPRSNDENDTELALPSPNLRATPVRVPLSQEVKLNWHQALKHCGFSAKSSFEPGTVGNS</sequence>
<proteinExistence type="predicted"/>
<dbReference type="Proteomes" id="UP000499080">
    <property type="component" value="Unassembled WGS sequence"/>
</dbReference>
<reference evidence="1 2" key="1">
    <citation type="journal article" date="2019" name="Sci. Rep.">
        <title>Orb-weaving spider Araneus ventricosus genome elucidates the spidroin gene catalogue.</title>
        <authorList>
            <person name="Kono N."/>
            <person name="Nakamura H."/>
            <person name="Ohtoshi R."/>
            <person name="Moran D.A.P."/>
            <person name="Shinohara A."/>
            <person name="Yoshida Y."/>
            <person name="Fujiwara M."/>
            <person name="Mori M."/>
            <person name="Tomita M."/>
            <person name="Arakawa K."/>
        </authorList>
    </citation>
    <scope>NUCLEOTIDE SEQUENCE [LARGE SCALE GENOMIC DNA]</scope>
</reference>
<evidence type="ECO:0000313" key="1">
    <source>
        <dbReference type="EMBL" id="GBM14602.1"/>
    </source>
</evidence>
<accession>A0A4Y2DCS8</accession>
<name>A0A4Y2DCS8_ARAVE</name>
<keyword evidence="2" id="KW-1185">Reference proteome</keyword>
<organism evidence="1 2">
    <name type="scientific">Araneus ventricosus</name>
    <name type="common">Orbweaver spider</name>
    <name type="synonym">Epeira ventricosa</name>
    <dbReference type="NCBI Taxonomy" id="182803"/>
    <lineage>
        <taxon>Eukaryota</taxon>
        <taxon>Metazoa</taxon>
        <taxon>Ecdysozoa</taxon>
        <taxon>Arthropoda</taxon>
        <taxon>Chelicerata</taxon>
        <taxon>Arachnida</taxon>
        <taxon>Araneae</taxon>
        <taxon>Araneomorphae</taxon>
        <taxon>Entelegynae</taxon>
        <taxon>Araneoidea</taxon>
        <taxon>Araneidae</taxon>
        <taxon>Araneus</taxon>
    </lineage>
</organism>